<dbReference type="GO" id="GO:0005794">
    <property type="term" value="C:Golgi apparatus"/>
    <property type="evidence" value="ECO:0007669"/>
    <property type="project" value="TreeGrafter"/>
</dbReference>
<sequence>MCQEPLPIVPPKQFPFCVVWTPIPVISWLLPFVGHMGICTSKGVILDFAGPYFISVDSLAFGNPARYVRLDPAKGSAAASAPAVSRPAPACAGEDIQWDTTLQAASEEYKMRMYNFLTDNCHNFVAHFLNELSYGGSSDWSAVCLAVMVFLKGRYVGWWGAVKTWLPFCTIMAIGLAFGTWYFALAWTCGLVLPLVLWFVIRLYLLKGPSVRQQP</sequence>
<keyword evidence="1" id="KW-1133">Transmembrane helix</keyword>
<dbReference type="KEGG" id="csl:COCSUDRAFT_52299"/>
<dbReference type="Proteomes" id="UP000007264">
    <property type="component" value="Unassembled WGS sequence"/>
</dbReference>
<dbReference type="OrthoDB" id="267284at2759"/>
<dbReference type="PANTHER" id="PTHR20921:SF0">
    <property type="entry name" value="TRANSMEMBRANE PROTEIN 222"/>
    <property type="match status" value="1"/>
</dbReference>
<evidence type="ECO:0000313" key="2">
    <source>
        <dbReference type="EMBL" id="EIE26314.1"/>
    </source>
</evidence>
<keyword evidence="1" id="KW-0472">Membrane</keyword>
<dbReference type="GO" id="GO:0010104">
    <property type="term" value="P:regulation of ethylene-activated signaling pathway"/>
    <property type="evidence" value="ECO:0007669"/>
    <property type="project" value="TreeGrafter"/>
</dbReference>
<dbReference type="GeneID" id="17044324"/>
<feature type="transmembrane region" description="Helical" evidence="1">
    <location>
        <begin position="184"/>
        <end position="205"/>
    </location>
</feature>
<keyword evidence="1" id="KW-0812">Transmembrane</keyword>
<dbReference type="InterPro" id="IPR008496">
    <property type="entry name" value="TMEM222/RTE1"/>
</dbReference>
<name>I0Z6P5_COCSC</name>
<protein>
    <submittedName>
        <fullName evidence="2">DUF778-domain-containing protein</fullName>
    </submittedName>
</protein>
<dbReference type="Pfam" id="PF05608">
    <property type="entry name" value="RTE1"/>
    <property type="match status" value="1"/>
</dbReference>
<dbReference type="RefSeq" id="XP_005650858.1">
    <property type="nucleotide sequence ID" value="XM_005650801.1"/>
</dbReference>
<organism evidence="2 3">
    <name type="scientific">Coccomyxa subellipsoidea (strain C-169)</name>
    <name type="common">Green microalga</name>
    <dbReference type="NCBI Taxonomy" id="574566"/>
    <lineage>
        <taxon>Eukaryota</taxon>
        <taxon>Viridiplantae</taxon>
        <taxon>Chlorophyta</taxon>
        <taxon>core chlorophytes</taxon>
        <taxon>Trebouxiophyceae</taxon>
        <taxon>Trebouxiophyceae incertae sedis</taxon>
        <taxon>Coccomyxaceae</taxon>
        <taxon>Coccomyxa</taxon>
        <taxon>Coccomyxa subellipsoidea</taxon>
    </lineage>
</organism>
<evidence type="ECO:0000313" key="3">
    <source>
        <dbReference type="Proteomes" id="UP000007264"/>
    </source>
</evidence>
<proteinExistence type="predicted"/>
<dbReference type="GO" id="GO:0005783">
    <property type="term" value="C:endoplasmic reticulum"/>
    <property type="evidence" value="ECO:0007669"/>
    <property type="project" value="TreeGrafter"/>
</dbReference>
<feature type="transmembrane region" description="Helical" evidence="1">
    <location>
        <begin position="156"/>
        <end position="178"/>
    </location>
</feature>
<evidence type="ECO:0000256" key="1">
    <source>
        <dbReference type="SAM" id="Phobius"/>
    </source>
</evidence>
<accession>I0Z6P5</accession>
<reference evidence="2 3" key="1">
    <citation type="journal article" date="2012" name="Genome Biol.">
        <title>The genome of the polar eukaryotic microalga coccomyxa subellipsoidea reveals traits of cold adaptation.</title>
        <authorList>
            <person name="Blanc G."/>
            <person name="Agarkova I."/>
            <person name="Grimwood J."/>
            <person name="Kuo A."/>
            <person name="Brueggeman A."/>
            <person name="Dunigan D."/>
            <person name="Gurnon J."/>
            <person name="Ladunga I."/>
            <person name="Lindquist E."/>
            <person name="Lucas S."/>
            <person name="Pangilinan J."/>
            <person name="Proschold T."/>
            <person name="Salamov A."/>
            <person name="Schmutz J."/>
            <person name="Weeks D."/>
            <person name="Yamada T."/>
            <person name="Claverie J.M."/>
            <person name="Grigoriev I."/>
            <person name="Van Etten J."/>
            <person name="Lomsadze A."/>
            <person name="Borodovsky M."/>
        </authorList>
    </citation>
    <scope>NUCLEOTIDE SEQUENCE [LARGE SCALE GENOMIC DNA]</scope>
    <source>
        <strain evidence="2 3">C-169</strain>
    </source>
</reference>
<dbReference type="GO" id="GO:0009723">
    <property type="term" value="P:response to ethylene"/>
    <property type="evidence" value="ECO:0007669"/>
    <property type="project" value="TreeGrafter"/>
</dbReference>
<dbReference type="eggNOG" id="KOG3150">
    <property type="taxonomic scope" value="Eukaryota"/>
</dbReference>
<dbReference type="EMBL" id="AGSI01000002">
    <property type="protein sequence ID" value="EIE26314.1"/>
    <property type="molecule type" value="Genomic_DNA"/>
</dbReference>
<comment type="caution">
    <text evidence="2">The sequence shown here is derived from an EMBL/GenBank/DDBJ whole genome shotgun (WGS) entry which is preliminary data.</text>
</comment>
<keyword evidence="3" id="KW-1185">Reference proteome</keyword>
<gene>
    <name evidence="2" type="ORF">COCSUDRAFT_52299</name>
</gene>
<dbReference type="PANTHER" id="PTHR20921">
    <property type="entry name" value="TRANSMEMBRANE PROTEIN 222"/>
    <property type="match status" value="1"/>
</dbReference>
<dbReference type="AlphaFoldDB" id="I0Z6P5"/>